<dbReference type="PANTHER" id="PTHR30469">
    <property type="entry name" value="MULTIDRUG RESISTANCE PROTEIN MDTA"/>
    <property type="match status" value="1"/>
</dbReference>
<dbReference type="Proteomes" id="UP000305888">
    <property type="component" value="Chromosome"/>
</dbReference>
<dbReference type="Gene3D" id="2.40.420.20">
    <property type="match status" value="1"/>
</dbReference>
<reference evidence="4 5" key="1">
    <citation type="submission" date="2019-06" db="EMBL/GenBank/DDBJ databases">
        <title>Genome sequence of Rhodobacteraceae bacterium D4M1.</title>
        <authorList>
            <person name="Cao J."/>
        </authorList>
    </citation>
    <scope>NUCLEOTIDE SEQUENCE [LARGE SCALE GENOMIC DNA]</scope>
    <source>
        <strain evidence="4 5">D4M1</strain>
    </source>
</reference>
<evidence type="ECO:0000256" key="1">
    <source>
        <dbReference type="ARBA" id="ARBA00009477"/>
    </source>
</evidence>
<dbReference type="GO" id="GO:1990281">
    <property type="term" value="C:efflux pump complex"/>
    <property type="evidence" value="ECO:0007669"/>
    <property type="project" value="TreeGrafter"/>
</dbReference>
<feature type="domain" description="CusB-like beta-barrel" evidence="3">
    <location>
        <begin position="222"/>
        <end position="291"/>
    </location>
</feature>
<protein>
    <submittedName>
        <fullName evidence="4">Efflux RND transporter periplasmic adaptor subunit</fullName>
    </submittedName>
</protein>
<proteinExistence type="inferred from homology"/>
<gene>
    <name evidence="4" type="ORF">FDP22_06875</name>
</gene>
<dbReference type="InterPro" id="IPR058792">
    <property type="entry name" value="Beta-barrel_RND_2"/>
</dbReference>
<dbReference type="RefSeq" id="WP_138572441.1">
    <property type="nucleotide sequence ID" value="NZ_CP040818.1"/>
</dbReference>
<dbReference type="Gene3D" id="2.40.50.100">
    <property type="match status" value="1"/>
</dbReference>
<evidence type="ECO:0000259" key="2">
    <source>
        <dbReference type="Pfam" id="PF25917"/>
    </source>
</evidence>
<dbReference type="PANTHER" id="PTHR30469:SF11">
    <property type="entry name" value="BLL4320 PROTEIN"/>
    <property type="match status" value="1"/>
</dbReference>
<evidence type="ECO:0000313" key="4">
    <source>
        <dbReference type="EMBL" id="QDL91528.1"/>
    </source>
</evidence>
<dbReference type="InterPro" id="IPR006143">
    <property type="entry name" value="RND_pump_MFP"/>
</dbReference>
<evidence type="ECO:0000313" key="5">
    <source>
        <dbReference type="Proteomes" id="UP000305888"/>
    </source>
</evidence>
<dbReference type="Pfam" id="PF25954">
    <property type="entry name" value="Beta-barrel_RND_2"/>
    <property type="match status" value="1"/>
</dbReference>
<dbReference type="AlphaFoldDB" id="A0A5B8FH26"/>
<sequence>MGMVRQAIISIVVLGAAGAGIAAFSPDARDLLARVGIDTSPLALTATQEPAATGRADRAVGVITATAETARAATRLRLIGSGRALRSVTLFARSTGEVEELGFTSGEKVARGTILARLDSDAEEIAVDRAKVAEAEADAAFERLTALAARRIATQVDLDEADRTRQRAQLDLRTAELALERRLVRAPFDGVVGLSEVDVGDLIGADTAIAVLDDRSKLEIDLYAPERFAALIGLGQTLIATTPATPGAVFNGTVTAIDSQVDSESRTLRLRAAIDNSDDMLRPGFSFNVVMSFPGESHVAVPALAVQWRADGPFVWTVTDGKAAQVSVEVLEREDDRVLLSGIDAGQVVVTEGVQKLRPGSTVTEVTTPPDAG</sequence>
<dbReference type="EMBL" id="CP040818">
    <property type="protein sequence ID" value="QDL91528.1"/>
    <property type="molecule type" value="Genomic_DNA"/>
</dbReference>
<keyword evidence="5" id="KW-1185">Reference proteome</keyword>
<name>A0A5B8FH26_9RHOB</name>
<dbReference type="SUPFAM" id="SSF111369">
    <property type="entry name" value="HlyD-like secretion proteins"/>
    <property type="match status" value="1"/>
</dbReference>
<dbReference type="FunFam" id="2.40.30.170:FF:000010">
    <property type="entry name" value="Efflux RND transporter periplasmic adaptor subunit"/>
    <property type="match status" value="1"/>
</dbReference>
<dbReference type="GO" id="GO:0015562">
    <property type="term" value="F:efflux transmembrane transporter activity"/>
    <property type="evidence" value="ECO:0007669"/>
    <property type="project" value="TreeGrafter"/>
</dbReference>
<dbReference type="Gene3D" id="2.40.30.170">
    <property type="match status" value="1"/>
</dbReference>
<organism evidence="4 5">
    <name type="scientific">Paroceanicella profunda</name>
    <dbReference type="NCBI Taxonomy" id="2579971"/>
    <lineage>
        <taxon>Bacteria</taxon>
        <taxon>Pseudomonadati</taxon>
        <taxon>Pseudomonadota</taxon>
        <taxon>Alphaproteobacteria</taxon>
        <taxon>Rhodobacterales</taxon>
        <taxon>Paracoccaceae</taxon>
        <taxon>Paroceanicella</taxon>
    </lineage>
</organism>
<dbReference type="Pfam" id="PF25917">
    <property type="entry name" value="BSH_RND"/>
    <property type="match status" value="1"/>
</dbReference>
<feature type="domain" description="Multidrug resistance protein MdtA-like barrel-sandwich hybrid" evidence="2">
    <location>
        <begin position="86"/>
        <end position="208"/>
    </location>
</feature>
<dbReference type="InterPro" id="IPR058625">
    <property type="entry name" value="MdtA-like_BSH"/>
</dbReference>
<accession>A0A5B8FH26</accession>
<dbReference type="KEGG" id="ppru:FDP22_06875"/>
<evidence type="ECO:0000259" key="3">
    <source>
        <dbReference type="Pfam" id="PF25954"/>
    </source>
</evidence>
<dbReference type="Gene3D" id="1.10.287.470">
    <property type="entry name" value="Helix hairpin bin"/>
    <property type="match status" value="1"/>
</dbReference>
<dbReference type="NCBIfam" id="TIGR01730">
    <property type="entry name" value="RND_mfp"/>
    <property type="match status" value="1"/>
</dbReference>
<comment type="similarity">
    <text evidence="1">Belongs to the membrane fusion protein (MFP) (TC 8.A.1) family.</text>
</comment>
<dbReference type="OrthoDB" id="9806939at2"/>